<dbReference type="EMBL" id="JANPWB010000006">
    <property type="protein sequence ID" value="KAJ1177149.1"/>
    <property type="molecule type" value="Genomic_DNA"/>
</dbReference>
<organism evidence="2 3">
    <name type="scientific">Pleurodeles waltl</name>
    <name type="common">Iberian ribbed newt</name>
    <dbReference type="NCBI Taxonomy" id="8319"/>
    <lineage>
        <taxon>Eukaryota</taxon>
        <taxon>Metazoa</taxon>
        <taxon>Chordata</taxon>
        <taxon>Craniata</taxon>
        <taxon>Vertebrata</taxon>
        <taxon>Euteleostomi</taxon>
        <taxon>Amphibia</taxon>
        <taxon>Batrachia</taxon>
        <taxon>Caudata</taxon>
        <taxon>Salamandroidea</taxon>
        <taxon>Salamandridae</taxon>
        <taxon>Pleurodelinae</taxon>
        <taxon>Pleurodeles</taxon>
    </lineage>
</organism>
<dbReference type="Proteomes" id="UP001066276">
    <property type="component" value="Chromosome 3_2"/>
</dbReference>
<feature type="region of interest" description="Disordered" evidence="1">
    <location>
        <begin position="1"/>
        <end position="70"/>
    </location>
</feature>
<proteinExistence type="predicted"/>
<name>A0AAV7TLR9_PLEWA</name>
<comment type="caution">
    <text evidence="2">The sequence shown here is derived from an EMBL/GenBank/DDBJ whole genome shotgun (WGS) entry which is preliminary data.</text>
</comment>
<evidence type="ECO:0000313" key="2">
    <source>
        <dbReference type="EMBL" id="KAJ1177149.1"/>
    </source>
</evidence>
<dbReference type="AlphaFoldDB" id="A0AAV7TLR9"/>
<keyword evidence="3" id="KW-1185">Reference proteome</keyword>
<protein>
    <submittedName>
        <fullName evidence="2">Uncharacterized protein</fullName>
    </submittedName>
</protein>
<sequence>MLAKPSRGLLDSVPGTFPPGRPEDEAQDAGSHLGAPEPQLAEEAFSQPSGLRVPSWCGTLEEGSAHPRAW</sequence>
<evidence type="ECO:0000313" key="3">
    <source>
        <dbReference type="Proteomes" id="UP001066276"/>
    </source>
</evidence>
<evidence type="ECO:0000256" key="1">
    <source>
        <dbReference type="SAM" id="MobiDB-lite"/>
    </source>
</evidence>
<reference evidence="2" key="1">
    <citation type="journal article" date="2022" name="bioRxiv">
        <title>Sequencing and chromosome-scale assembly of the giantPleurodeles waltlgenome.</title>
        <authorList>
            <person name="Brown T."/>
            <person name="Elewa A."/>
            <person name="Iarovenko S."/>
            <person name="Subramanian E."/>
            <person name="Araus A.J."/>
            <person name="Petzold A."/>
            <person name="Susuki M."/>
            <person name="Suzuki K.-i.T."/>
            <person name="Hayashi T."/>
            <person name="Toyoda A."/>
            <person name="Oliveira C."/>
            <person name="Osipova E."/>
            <person name="Leigh N.D."/>
            <person name="Simon A."/>
            <person name="Yun M.H."/>
        </authorList>
    </citation>
    <scope>NUCLEOTIDE SEQUENCE</scope>
    <source>
        <strain evidence="2">20211129_DDA</strain>
        <tissue evidence="2">Liver</tissue>
    </source>
</reference>
<gene>
    <name evidence="2" type="ORF">NDU88_002411</name>
</gene>
<accession>A0AAV7TLR9</accession>